<dbReference type="Proteomes" id="UP001623660">
    <property type="component" value="Unassembled WGS sequence"/>
</dbReference>
<keyword evidence="1" id="KW-0472">Membrane</keyword>
<gene>
    <name evidence="2" type="ORF">ACJDU8_10995</name>
</gene>
<keyword evidence="1" id="KW-0812">Transmembrane</keyword>
<feature type="transmembrane region" description="Helical" evidence="1">
    <location>
        <begin position="188"/>
        <end position="206"/>
    </location>
</feature>
<feature type="transmembrane region" description="Helical" evidence="1">
    <location>
        <begin position="6"/>
        <end position="22"/>
    </location>
</feature>
<sequence>MIIYIFLLPVMFLMLIQGLVWTKSLPGKIKVITFIIIIAMIFRYISISIMLFATNMKYLYMLKIPFFLNLIVVPMIVFTVLYIFIRKNNIKFYYIFIISIMLILLYIFIMYKCAAVLQIVEKSVYTLVFLQHIYIYWTYIVFNTLIIFFVLGFVNKKGVNKLGIYLVLLAAFVTVIESILWFMGIRILVENILGDIFWVIVLIYALNKVKKNLVTRLN</sequence>
<feature type="transmembrane region" description="Helical" evidence="1">
    <location>
        <begin position="134"/>
        <end position="155"/>
    </location>
</feature>
<feature type="transmembrane region" description="Helical" evidence="1">
    <location>
        <begin position="66"/>
        <end position="85"/>
    </location>
</feature>
<accession>A0ABW8SLM9</accession>
<protein>
    <submittedName>
        <fullName evidence="2">Uncharacterized protein</fullName>
    </submittedName>
</protein>
<dbReference type="RefSeq" id="WP_406792203.1">
    <property type="nucleotide sequence ID" value="NZ_JBJHZX010000014.1"/>
</dbReference>
<name>A0ABW8SLM9_9CLOT</name>
<organism evidence="2 3">
    <name type="scientific">Candidatus Clostridium eludens</name>
    <dbReference type="NCBI Taxonomy" id="3381663"/>
    <lineage>
        <taxon>Bacteria</taxon>
        <taxon>Bacillati</taxon>
        <taxon>Bacillota</taxon>
        <taxon>Clostridia</taxon>
        <taxon>Eubacteriales</taxon>
        <taxon>Clostridiaceae</taxon>
        <taxon>Clostridium</taxon>
    </lineage>
</organism>
<comment type="caution">
    <text evidence="2">The sequence shown here is derived from an EMBL/GenBank/DDBJ whole genome shotgun (WGS) entry which is preliminary data.</text>
</comment>
<reference evidence="2 3" key="1">
    <citation type="submission" date="2024-11" db="EMBL/GenBank/DDBJ databases">
        <authorList>
            <person name="Heng Y.C."/>
            <person name="Lim A.C.H."/>
            <person name="Lee J.K.Y."/>
            <person name="Kittelmann S."/>
        </authorList>
    </citation>
    <scope>NUCLEOTIDE SEQUENCE [LARGE SCALE GENOMIC DNA]</scope>
    <source>
        <strain evidence="2 3">WILCCON 0269</strain>
    </source>
</reference>
<keyword evidence="3" id="KW-1185">Reference proteome</keyword>
<evidence type="ECO:0000313" key="2">
    <source>
        <dbReference type="EMBL" id="MFL0196088.1"/>
    </source>
</evidence>
<proteinExistence type="predicted"/>
<keyword evidence="1" id="KW-1133">Transmembrane helix</keyword>
<feature type="transmembrane region" description="Helical" evidence="1">
    <location>
        <begin position="92"/>
        <end position="114"/>
    </location>
</feature>
<evidence type="ECO:0000256" key="1">
    <source>
        <dbReference type="SAM" id="Phobius"/>
    </source>
</evidence>
<feature type="transmembrane region" description="Helical" evidence="1">
    <location>
        <begin position="162"/>
        <end position="182"/>
    </location>
</feature>
<evidence type="ECO:0000313" key="3">
    <source>
        <dbReference type="Proteomes" id="UP001623660"/>
    </source>
</evidence>
<feature type="transmembrane region" description="Helical" evidence="1">
    <location>
        <begin position="34"/>
        <end position="54"/>
    </location>
</feature>
<dbReference type="EMBL" id="JBJHZX010000014">
    <property type="protein sequence ID" value="MFL0196088.1"/>
    <property type="molecule type" value="Genomic_DNA"/>
</dbReference>